<reference evidence="3" key="1">
    <citation type="submission" date="2016-10" db="EMBL/GenBank/DDBJ databases">
        <authorList>
            <person name="Varghese N."/>
            <person name="Submissions S."/>
        </authorList>
    </citation>
    <scope>NUCLEOTIDE SEQUENCE [LARGE SCALE GENOMIC DNA]</scope>
    <source>
        <strain evidence="3">BL36</strain>
    </source>
</reference>
<proteinExistence type="predicted"/>
<accession>A0A1I4SAJ6</accession>
<evidence type="ECO:0000313" key="3">
    <source>
        <dbReference type="Proteomes" id="UP000199048"/>
    </source>
</evidence>
<organism evidence="2 3">
    <name type="scientific">Methylobacterium pseudosasicola</name>
    <dbReference type="NCBI Taxonomy" id="582667"/>
    <lineage>
        <taxon>Bacteria</taxon>
        <taxon>Pseudomonadati</taxon>
        <taxon>Pseudomonadota</taxon>
        <taxon>Alphaproteobacteria</taxon>
        <taxon>Hyphomicrobiales</taxon>
        <taxon>Methylobacteriaceae</taxon>
        <taxon>Methylobacterium</taxon>
    </lineage>
</organism>
<sequence length="366" mass="40413">MPSLKLSGLFRRDPNRPDLKQRAATLKANLGKRPDTQNQPAPGSDEAKAAFKDACHQHTIRTQFANDYPELKRTPLEWWTADSLGKALETGELTPAECARLYPLATERELRMAEIEHELNLGGLFALAFADEYPVTPVADDPDPIHAVIAESYRAEDAMKTFGLDPNSTSRPNWFLRERALTEAQSATRDAVWRTTPTTRAGRLALVDYARFQVALFTGSSVQDPDCPAYLFRDIMGAVTAAFEADCAPASDVASHDLSGCDLAQLARLYETWEGVFHHLTGAGAIPCFTSDRRSGFTPAGEVLDREYDRAGAFLSTIADEVRTRTAVSADDRHERLGVLIRHELNTNGRPVDDALLSELNSQPDR</sequence>
<dbReference type="EMBL" id="FOTK01000041">
    <property type="protein sequence ID" value="SFM61495.1"/>
    <property type="molecule type" value="Genomic_DNA"/>
</dbReference>
<evidence type="ECO:0000313" key="2">
    <source>
        <dbReference type="EMBL" id="SFM61495.1"/>
    </source>
</evidence>
<dbReference type="RefSeq" id="WP_139234221.1">
    <property type="nucleotide sequence ID" value="NZ_FOTK01000041.1"/>
</dbReference>
<dbReference type="STRING" id="582667.SAMN05192568_104119"/>
<dbReference type="AlphaFoldDB" id="A0A1I4SAJ6"/>
<dbReference type="Proteomes" id="UP000199048">
    <property type="component" value="Unassembled WGS sequence"/>
</dbReference>
<gene>
    <name evidence="2" type="ORF">SAMN05192568_104119</name>
</gene>
<dbReference type="OrthoDB" id="8003662at2"/>
<name>A0A1I4SAJ6_9HYPH</name>
<feature type="region of interest" description="Disordered" evidence="1">
    <location>
        <begin position="27"/>
        <end position="49"/>
    </location>
</feature>
<evidence type="ECO:0000256" key="1">
    <source>
        <dbReference type="SAM" id="MobiDB-lite"/>
    </source>
</evidence>
<keyword evidence="3" id="KW-1185">Reference proteome</keyword>
<protein>
    <submittedName>
        <fullName evidence="2">Uncharacterized protein</fullName>
    </submittedName>
</protein>